<dbReference type="OrthoDB" id="7357206at2"/>
<gene>
    <name evidence="1" type="ORF">EZL74_11185</name>
</gene>
<evidence type="ECO:0000313" key="1">
    <source>
        <dbReference type="EMBL" id="TBX66143.1"/>
    </source>
</evidence>
<reference evidence="1 2" key="1">
    <citation type="submission" date="2019-02" db="EMBL/GenBank/DDBJ databases">
        <title>Flavobacterium sp. RD-2-33 isolated from forest soil.</title>
        <authorList>
            <person name="Chaudhary D.K."/>
        </authorList>
    </citation>
    <scope>NUCLEOTIDE SEQUENCE [LARGE SCALE GENOMIC DNA]</scope>
    <source>
        <strain evidence="1 2">RD-2-33</strain>
    </source>
</reference>
<name>A0A4Q9YRU2_9FLAO</name>
<proteinExistence type="predicted"/>
<protein>
    <submittedName>
        <fullName evidence="1">Uncharacterized protein</fullName>
    </submittedName>
</protein>
<accession>A0A4Q9YRU2</accession>
<dbReference type="AlphaFoldDB" id="A0A4Q9YRU2"/>
<dbReference type="EMBL" id="SJPE01000015">
    <property type="protein sequence ID" value="TBX66143.1"/>
    <property type="molecule type" value="Genomic_DNA"/>
</dbReference>
<dbReference type="RefSeq" id="WP_131476715.1">
    <property type="nucleotide sequence ID" value="NZ_SJPE01000015.1"/>
</dbReference>
<keyword evidence="2" id="KW-1185">Reference proteome</keyword>
<evidence type="ECO:0000313" key="2">
    <source>
        <dbReference type="Proteomes" id="UP000293300"/>
    </source>
</evidence>
<organism evidence="1 2">
    <name type="scientific">Flavobacterium silvisoli</name>
    <dbReference type="NCBI Taxonomy" id="2529433"/>
    <lineage>
        <taxon>Bacteria</taxon>
        <taxon>Pseudomonadati</taxon>
        <taxon>Bacteroidota</taxon>
        <taxon>Flavobacteriia</taxon>
        <taxon>Flavobacteriales</taxon>
        <taxon>Flavobacteriaceae</taxon>
        <taxon>Flavobacterium</taxon>
    </lineage>
</organism>
<dbReference type="Proteomes" id="UP000293300">
    <property type="component" value="Unassembled WGS sequence"/>
</dbReference>
<comment type="caution">
    <text evidence="1">The sequence shown here is derived from an EMBL/GenBank/DDBJ whole genome shotgun (WGS) entry which is preliminary data.</text>
</comment>
<sequence>MNSIDYFKLQAKNLYRDFKTQTPVVGKPKGGFKYDYSRTYFQIYDIISDFDIDEDNFTLMNAQHVIAKIAGFDKWNTLIKTEASELELTKLLFEHQDKIDSITWDLYIADCQAMNEEELDAEMQVEIFKQVVIEDNLFNMVIDCYLITGDVRKIIRKIKQEDKHKSQIMKNDSKHTSISITCGKTTDSFEQLQCKSSAKSGLI</sequence>